<dbReference type="SUPFAM" id="SSF52540">
    <property type="entry name" value="P-loop containing nucleoside triphosphate hydrolases"/>
    <property type="match status" value="1"/>
</dbReference>
<dbReference type="GO" id="GO:0015421">
    <property type="term" value="F:ABC-type oligopeptide transporter activity"/>
    <property type="evidence" value="ECO:0007669"/>
    <property type="project" value="TreeGrafter"/>
</dbReference>
<dbReference type="PANTHER" id="PTHR43394">
    <property type="entry name" value="ATP-DEPENDENT PERMEASE MDL1, MITOCHONDRIAL"/>
    <property type="match status" value="1"/>
</dbReference>
<dbReference type="GO" id="GO:0090374">
    <property type="term" value="P:oligopeptide export from mitochondrion"/>
    <property type="evidence" value="ECO:0007669"/>
    <property type="project" value="TreeGrafter"/>
</dbReference>
<dbReference type="PANTHER" id="PTHR43394:SF15">
    <property type="entry name" value="ALPHA-FACTOR-TRANSPORTING ATPASE"/>
    <property type="match status" value="1"/>
</dbReference>
<dbReference type="Proteomes" id="UP000001194">
    <property type="component" value="Unassembled WGS sequence"/>
</dbReference>
<proteinExistence type="predicted"/>
<dbReference type="InterPro" id="IPR027417">
    <property type="entry name" value="P-loop_NTPase"/>
</dbReference>
<dbReference type="AlphaFoldDB" id="B0DUU1"/>
<dbReference type="InterPro" id="IPR003439">
    <property type="entry name" value="ABC_transporter-like_ATP-bd"/>
</dbReference>
<dbReference type="Gene3D" id="3.40.50.300">
    <property type="entry name" value="P-loop containing nucleotide triphosphate hydrolases"/>
    <property type="match status" value="1"/>
</dbReference>
<keyword evidence="3" id="KW-1185">Reference proteome</keyword>
<gene>
    <name evidence="2" type="ORF">LACBIDRAFT_310661</name>
</gene>
<dbReference type="RefSeq" id="XP_001887745.1">
    <property type="nucleotide sequence ID" value="XM_001887710.1"/>
</dbReference>
<evidence type="ECO:0000313" key="3">
    <source>
        <dbReference type="Proteomes" id="UP000001194"/>
    </source>
</evidence>
<dbReference type="KEGG" id="lbc:LACBIDRAFT_310661"/>
<reference evidence="2 3" key="1">
    <citation type="journal article" date="2008" name="Nature">
        <title>The genome of Laccaria bicolor provides insights into mycorrhizal symbiosis.</title>
        <authorList>
            <person name="Martin F."/>
            <person name="Aerts A."/>
            <person name="Ahren D."/>
            <person name="Brun A."/>
            <person name="Danchin E.G.J."/>
            <person name="Duchaussoy F."/>
            <person name="Gibon J."/>
            <person name="Kohler A."/>
            <person name="Lindquist E."/>
            <person name="Pereda V."/>
            <person name="Salamov A."/>
            <person name="Shapiro H.J."/>
            <person name="Wuyts J."/>
            <person name="Blaudez D."/>
            <person name="Buee M."/>
            <person name="Brokstein P."/>
            <person name="Canbaeck B."/>
            <person name="Cohen D."/>
            <person name="Courty P.E."/>
            <person name="Coutinho P.M."/>
            <person name="Delaruelle C."/>
            <person name="Detter J.C."/>
            <person name="Deveau A."/>
            <person name="DiFazio S."/>
            <person name="Duplessis S."/>
            <person name="Fraissinet-Tachet L."/>
            <person name="Lucic E."/>
            <person name="Frey-Klett P."/>
            <person name="Fourrey C."/>
            <person name="Feussner I."/>
            <person name="Gay G."/>
            <person name="Grimwood J."/>
            <person name="Hoegger P.J."/>
            <person name="Jain P."/>
            <person name="Kilaru S."/>
            <person name="Labbe J."/>
            <person name="Lin Y.C."/>
            <person name="Legue V."/>
            <person name="Le Tacon F."/>
            <person name="Marmeisse R."/>
            <person name="Melayah D."/>
            <person name="Montanini B."/>
            <person name="Muratet M."/>
            <person name="Nehls U."/>
            <person name="Niculita-Hirzel H."/>
            <person name="Oudot-Le Secq M.P."/>
            <person name="Peter M."/>
            <person name="Quesneville H."/>
            <person name="Rajashekar B."/>
            <person name="Reich M."/>
            <person name="Rouhier N."/>
            <person name="Schmutz J."/>
            <person name="Yin T."/>
            <person name="Chalot M."/>
            <person name="Henrissat B."/>
            <person name="Kuees U."/>
            <person name="Lucas S."/>
            <person name="Van de Peer Y."/>
            <person name="Podila G.K."/>
            <person name="Polle A."/>
            <person name="Pukkila P.J."/>
            <person name="Richardson P.M."/>
            <person name="Rouze P."/>
            <person name="Sanders I.R."/>
            <person name="Stajich J.E."/>
            <person name="Tunlid A."/>
            <person name="Tuskan G."/>
            <person name="Grigoriev I.V."/>
        </authorList>
    </citation>
    <scope>NUCLEOTIDE SEQUENCE [LARGE SCALE GENOMIC DNA]</scope>
    <source>
        <strain evidence="3">S238N-H82 / ATCC MYA-4686</strain>
    </source>
</reference>
<dbReference type="HOGENOM" id="CLU_1619319_0_0_1"/>
<name>B0DUU1_LACBS</name>
<feature type="domain" description="ABC transporter" evidence="1">
    <location>
        <begin position="26"/>
        <end position="56"/>
    </location>
</feature>
<dbReference type="GeneID" id="6083289"/>
<dbReference type="GO" id="GO:0005524">
    <property type="term" value="F:ATP binding"/>
    <property type="evidence" value="ECO:0007669"/>
    <property type="project" value="InterPro"/>
</dbReference>
<organism evidence="3">
    <name type="scientific">Laccaria bicolor (strain S238N-H82 / ATCC MYA-4686)</name>
    <name type="common">Bicoloured deceiver</name>
    <name type="synonym">Laccaria laccata var. bicolor</name>
    <dbReference type="NCBI Taxonomy" id="486041"/>
    <lineage>
        <taxon>Eukaryota</taxon>
        <taxon>Fungi</taxon>
        <taxon>Dikarya</taxon>
        <taxon>Basidiomycota</taxon>
        <taxon>Agaricomycotina</taxon>
        <taxon>Agaricomycetes</taxon>
        <taxon>Agaricomycetidae</taxon>
        <taxon>Agaricales</taxon>
        <taxon>Agaricineae</taxon>
        <taxon>Hydnangiaceae</taxon>
        <taxon>Laccaria</taxon>
    </lineage>
</organism>
<protein>
    <submittedName>
        <fullName evidence="2">Predicted protein</fullName>
    </submittedName>
</protein>
<dbReference type="GO" id="GO:0005743">
    <property type="term" value="C:mitochondrial inner membrane"/>
    <property type="evidence" value="ECO:0007669"/>
    <property type="project" value="TreeGrafter"/>
</dbReference>
<dbReference type="OrthoDB" id="6500128at2759"/>
<dbReference type="EMBL" id="DS547137">
    <property type="protein sequence ID" value="EDR01669.1"/>
    <property type="molecule type" value="Genomic_DNA"/>
</dbReference>
<accession>B0DUU1</accession>
<dbReference type="InParanoid" id="B0DUU1"/>
<evidence type="ECO:0000313" key="2">
    <source>
        <dbReference type="EMBL" id="EDR01669.1"/>
    </source>
</evidence>
<dbReference type="GO" id="GO:0016887">
    <property type="term" value="F:ATP hydrolysis activity"/>
    <property type="evidence" value="ECO:0007669"/>
    <property type="project" value="InterPro"/>
</dbReference>
<dbReference type="STRING" id="486041.B0DUU1"/>
<evidence type="ECO:0000259" key="1">
    <source>
        <dbReference type="Pfam" id="PF00005"/>
    </source>
</evidence>
<dbReference type="InterPro" id="IPR039421">
    <property type="entry name" value="Type_1_exporter"/>
</dbReference>
<dbReference type="Pfam" id="PF00005">
    <property type="entry name" value="ABC_tran"/>
    <property type="match status" value="1"/>
</dbReference>
<sequence length="164" mass="18032">MAQEEVEDVSCGADIWSVGGGGARGIGLSAGQKQRLAFARASLGKPAVLILDEATSTLDATSCTLAFEAIKRWRMTNTTIVITMTFISNYLDDFVYVIKVGEGVEQGYRYDLEVVHHEGVGDDRSTAGDRRVSLRRVGRVTVGWTTFRTHWTARRSGLDVFRTV</sequence>